<evidence type="ECO:0000313" key="5">
    <source>
        <dbReference type="Proteomes" id="UP000008809"/>
    </source>
</evidence>
<dbReference type="InterPro" id="IPR015421">
    <property type="entry name" value="PyrdxlP-dep_Trfase_major"/>
</dbReference>
<dbReference type="PANTHER" id="PTHR30244:SF42">
    <property type="entry name" value="UDP-2-ACETAMIDO-2-DEOXY-3-OXO-D-GLUCURONATE AMINOTRANSFERASE"/>
    <property type="match status" value="1"/>
</dbReference>
<keyword evidence="2 3" id="KW-0663">Pyridoxal phosphate</keyword>
<evidence type="ECO:0000256" key="3">
    <source>
        <dbReference type="RuleBase" id="RU004508"/>
    </source>
</evidence>
<dbReference type="InterPro" id="IPR015424">
    <property type="entry name" value="PyrdxlP-dep_Trfase"/>
</dbReference>
<organism evidence="4 5">
    <name type="scientific">Rhodopseudomonas palustris (strain HaA2)</name>
    <dbReference type="NCBI Taxonomy" id="316058"/>
    <lineage>
        <taxon>Bacteria</taxon>
        <taxon>Pseudomonadati</taxon>
        <taxon>Pseudomonadota</taxon>
        <taxon>Alphaproteobacteria</taxon>
        <taxon>Hyphomicrobiales</taxon>
        <taxon>Nitrobacteraceae</taxon>
        <taxon>Rhodopseudomonas</taxon>
    </lineage>
</organism>
<dbReference type="Gene3D" id="3.40.640.10">
    <property type="entry name" value="Type I PLP-dependent aspartate aminotransferase-like (Major domain)"/>
    <property type="match status" value="1"/>
</dbReference>
<proteinExistence type="inferred from homology"/>
<dbReference type="HOGENOM" id="CLU_033332_6_1_5"/>
<evidence type="ECO:0000313" key="4">
    <source>
        <dbReference type="EMBL" id="ABD06318.1"/>
    </source>
</evidence>
<dbReference type="SUPFAM" id="SSF53383">
    <property type="entry name" value="PLP-dependent transferases"/>
    <property type="match status" value="1"/>
</dbReference>
<dbReference type="OrthoDB" id="9768668at2"/>
<keyword evidence="4" id="KW-0808">Transferase</keyword>
<accession>Q2IZP2</accession>
<dbReference type="Proteomes" id="UP000008809">
    <property type="component" value="Chromosome"/>
</dbReference>
<dbReference type="GO" id="GO:0030170">
    <property type="term" value="F:pyridoxal phosphate binding"/>
    <property type="evidence" value="ECO:0007669"/>
    <property type="project" value="TreeGrafter"/>
</dbReference>
<gene>
    <name evidence="4" type="ordered locus">RPB_1609</name>
</gene>
<protein>
    <submittedName>
        <fullName evidence="4">DegT/DnrJ/EryC1/StrS aminotransferase</fullName>
    </submittedName>
</protein>
<reference evidence="4 5" key="1">
    <citation type="submission" date="2006-01" db="EMBL/GenBank/DDBJ databases">
        <title>Complete sequence of Rhodopseudomonas palustris HaA2.</title>
        <authorList>
            <consortium name="US DOE Joint Genome Institute"/>
            <person name="Copeland A."/>
            <person name="Lucas S."/>
            <person name="Lapidus A."/>
            <person name="Barry K."/>
            <person name="Detter J.C."/>
            <person name="Glavina T."/>
            <person name="Hammon N."/>
            <person name="Israni S."/>
            <person name="Pitluck S."/>
            <person name="Chain P."/>
            <person name="Malfatti S."/>
            <person name="Shin M."/>
            <person name="Vergez L."/>
            <person name="Schmutz J."/>
            <person name="Larimer F."/>
            <person name="Land M."/>
            <person name="Hauser L."/>
            <person name="Pelletier D.A."/>
            <person name="Kyrpides N."/>
            <person name="Anderson I."/>
            <person name="Oda Y."/>
            <person name="Harwood C.S."/>
            <person name="Richardson P."/>
        </authorList>
    </citation>
    <scope>NUCLEOTIDE SEQUENCE [LARGE SCALE GENOMIC DNA]</scope>
    <source>
        <strain evidence="4 5">HaA2</strain>
    </source>
</reference>
<dbReference type="GO" id="GO:0000271">
    <property type="term" value="P:polysaccharide biosynthetic process"/>
    <property type="evidence" value="ECO:0007669"/>
    <property type="project" value="TreeGrafter"/>
</dbReference>
<dbReference type="Gene3D" id="3.90.1150.10">
    <property type="entry name" value="Aspartate Aminotransferase, domain 1"/>
    <property type="match status" value="1"/>
</dbReference>
<keyword evidence="5" id="KW-1185">Reference proteome</keyword>
<evidence type="ECO:0000256" key="1">
    <source>
        <dbReference type="PIRSR" id="PIRSR000390-1"/>
    </source>
</evidence>
<keyword evidence="4" id="KW-0032">Aminotransferase</keyword>
<dbReference type="RefSeq" id="WP_011440506.1">
    <property type="nucleotide sequence ID" value="NC_007778.1"/>
</dbReference>
<dbReference type="InterPro" id="IPR015422">
    <property type="entry name" value="PyrdxlP-dep_Trfase_small"/>
</dbReference>
<dbReference type="InterPro" id="IPR000653">
    <property type="entry name" value="DegT/StrS_aminotransferase"/>
</dbReference>
<dbReference type="eggNOG" id="COG0399">
    <property type="taxonomic scope" value="Bacteria"/>
</dbReference>
<dbReference type="AlphaFoldDB" id="Q2IZP2"/>
<dbReference type="EMBL" id="CP000250">
    <property type="protein sequence ID" value="ABD06318.1"/>
    <property type="molecule type" value="Genomic_DNA"/>
</dbReference>
<feature type="modified residue" description="N6-(pyridoxal phosphate)lysine" evidence="2">
    <location>
        <position position="199"/>
    </location>
</feature>
<dbReference type="PIRSF" id="PIRSF000390">
    <property type="entry name" value="PLP_StrS"/>
    <property type="match status" value="1"/>
</dbReference>
<dbReference type="PANTHER" id="PTHR30244">
    <property type="entry name" value="TRANSAMINASE"/>
    <property type="match status" value="1"/>
</dbReference>
<sequence length="383" mass="40425">MNQHLRTDPVPFVDIGAQRRRIGQSIDDAVGRVLAHCQFIGGPEVAEFEAKLAAYTGAKHVIGCANGTDALLMVLMAKGVGPGDAVFCPSFTFCATVSPAARTGATPILVDVDEATFTIDIASLKRAIVTAKKLGLRPKAVIPVDLFGQPADHAAIAAIAEAEGLFVLDDAAQSMGARYKGKRLGTFGAATTTSFFPAKPLGCYGDGGAIFTDDDQLAADLRSIRVHGQGSDKYDNIRLGLTGRLDTIQAAVLLEKLKIFEDEIVARNKVAERYAQSLGNIVTVPRVADGNTSIWACYTIRLPRGTDRDAFAATLKAQGVPTAVYYGKSVHMQSAYGMFPVAEGGLPVCEALSADVISLPVHAYLDEATQDRVIAAVRSAVAS</sequence>
<dbReference type="GO" id="GO:0008483">
    <property type="term" value="F:transaminase activity"/>
    <property type="evidence" value="ECO:0007669"/>
    <property type="project" value="UniProtKB-KW"/>
</dbReference>
<dbReference type="Pfam" id="PF01041">
    <property type="entry name" value="DegT_DnrJ_EryC1"/>
    <property type="match status" value="1"/>
</dbReference>
<dbReference type="STRING" id="316058.RPB_1609"/>
<name>Q2IZP2_RHOP2</name>
<dbReference type="KEGG" id="rpb:RPB_1609"/>
<comment type="similarity">
    <text evidence="3">Belongs to the DegT/DnrJ/EryC1 family.</text>
</comment>
<dbReference type="CDD" id="cd00616">
    <property type="entry name" value="AHBA_syn"/>
    <property type="match status" value="1"/>
</dbReference>
<feature type="active site" description="Proton acceptor" evidence="1">
    <location>
        <position position="199"/>
    </location>
</feature>
<evidence type="ECO:0000256" key="2">
    <source>
        <dbReference type="PIRSR" id="PIRSR000390-2"/>
    </source>
</evidence>